<proteinExistence type="inferred from homology"/>
<comment type="pathway">
    <text evidence="1">Secondary metabolite biosynthesis; terpenoid biosynthesis.</text>
</comment>
<evidence type="ECO:0000256" key="4">
    <source>
        <dbReference type="ARBA" id="ARBA00022679"/>
    </source>
</evidence>
<evidence type="ECO:0000256" key="1">
    <source>
        <dbReference type="ARBA" id="ARBA00004721"/>
    </source>
</evidence>
<dbReference type="InterPro" id="IPR035595">
    <property type="entry name" value="UDP_glycos_trans_CS"/>
</dbReference>
<dbReference type="EMBL" id="JAUIZM010000009">
    <property type="protein sequence ID" value="KAK1366549.1"/>
    <property type="molecule type" value="Genomic_DNA"/>
</dbReference>
<dbReference type="FunFam" id="3.40.50.2000:FF:000095">
    <property type="entry name" value="Glycosyltransferase"/>
    <property type="match status" value="1"/>
</dbReference>
<reference evidence="8" key="2">
    <citation type="submission" date="2023-05" db="EMBL/GenBank/DDBJ databases">
        <authorList>
            <person name="Schelkunov M.I."/>
        </authorList>
    </citation>
    <scope>NUCLEOTIDE SEQUENCE</scope>
    <source>
        <strain evidence="8">Hsosn_3</strain>
        <tissue evidence="8">Leaf</tissue>
    </source>
</reference>
<dbReference type="InterPro" id="IPR002213">
    <property type="entry name" value="UDP_glucos_trans"/>
</dbReference>
<dbReference type="FunFam" id="3.40.50.2000:FF:000020">
    <property type="entry name" value="Glycosyltransferase"/>
    <property type="match status" value="1"/>
</dbReference>
<dbReference type="Proteomes" id="UP001237642">
    <property type="component" value="Unassembled WGS sequence"/>
</dbReference>
<organism evidence="8 9">
    <name type="scientific">Heracleum sosnowskyi</name>
    <dbReference type="NCBI Taxonomy" id="360622"/>
    <lineage>
        <taxon>Eukaryota</taxon>
        <taxon>Viridiplantae</taxon>
        <taxon>Streptophyta</taxon>
        <taxon>Embryophyta</taxon>
        <taxon>Tracheophyta</taxon>
        <taxon>Spermatophyta</taxon>
        <taxon>Magnoliopsida</taxon>
        <taxon>eudicotyledons</taxon>
        <taxon>Gunneridae</taxon>
        <taxon>Pentapetalae</taxon>
        <taxon>asterids</taxon>
        <taxon>campanulids</taxon>
        <taxon>Apiales</taxon>
        <taxon>Apiaceae</taxon>
        <taxon>Apioideae</taxon>
        <taxon>apioid superclade</taxon>
        <taxon>Tordylieae</taxon>
        <taxon>Tordyliinae</taxon>
        <taxon>Heracleum</taxon>
    </lineage>
</organism>
<evidence type="ECO:0000256" key="6">
    <source>
        <dbReference type="RuleBase" id="RU003718"/>
    </source>
</evidence>
<reference evidence="8" key="1">
    <citation type="submission" date="2023-02" db="EMBL/GenBank/DDBJ databases">
        <title>Genome of toxic invasive species Heracleum sosnowskyi carries increased number of genes despite the absence of recent whole-genome duplications.</title>
        <authorList>
            <person name="Schelkunov M."/>
            <person name="Shtratnikova V."/>
            <person name="Makarenko M."/>
            <person name="Klepikova A."/>
            <person name="Omelchenko D."/>
            <person name="Novikova G."/>
            <person name="Obukhova E."/>
            <person name="Bogdanov V."/>
            <person name="Penin A."/>
            <person name="Logacheva M."/>
        </authorList>
    </citation>
    <scope>NUCLEOTIDE SEQUENCE</scope>
    <source>
        <strain evidence="8">Hsosn_3</strain>
        <tissue evidence="8">Leaf</tissue>
    </source>
</reference>
<comment type="caution">
    <text evidence="8">The sequence shown here is derived from an EMBL/GenBank/DDBJ whole genome shotgun (WGS) entry which is preliminary data.</text>
</comment>
<evidence type="ECO:0000256" key="7">
    <source>
        <dbReference type="RuleBase" id="RU362057"/>
    </source>
</evidence>
<accession>A0AAD8HG52</accession>
<evidence type="ECO:0000256" key="2">
    <source>
        <dbReference type="ARBA" id="ARBA00009995"/>
    </source>
</evidence>
<keyword evidence="4 6" id="KW-0808">Transferase</keyword>
<sequence length="481" mass="53317">MEEIKSSCIILYPSPGVGHLVSLVELGKLIMCHHPNSFSQIIVLITTAPHLDTSATAAYISRVSATTSSITFHHLPTTPLPPNCKSSVDALNYEVQSFNNSNVLQALQTISSTQYKIKAFIIDFFCNAASEVSSVLNIPTYYFIVSAASSLSAFLYLPTMHQKIATSFKDLNAFVQYPGIPPIFSSDVPKPVLDRNSVEYEYCMEAAIKMAKSDGIIINTFHSLEPRAITAISEGLCIPHALTPPIYCIGPLLSEKQMNSEDNECLLWLNSQPSKSVIFLCFGSLGVFEEEQLKEIAEGLENSGHRFLWVVRSPPPRDDNYENKNIIAPHEFDPSTVLPQGFLERTRGRGLVVKTWVPQVAVLSHGSVGGFVTHCGWNSILEGVCAGIPMIGWPLYAEQRMNRVFLVEELKVGLGLDESDDRSFVRGAEIEKRVRELMHSDNGERMRHRVAELRDAAKVAITDEDGSSRVALTKLITKWKM</sequence>
<dbReference type="EC" id="2.4.1.-" evidence="7"/>
<keyword evidence="9" id="KW-1185">Reference proteome</keyword>
<dbReference type="GO" id="GO:0008299">
    <property type="term" value="P:isoprenoid biosynthetic process"/>
    <property type="evidence" value="ECO:0007669"/>
    <property type="project" value="UniProtKB-KW"/>
</dbReference>
<comment type="similarity">
    <text evidence="2 6">Belongs to the UDP-glycosyltransferase family.</text>
</comment>
<dbReference type="CDD" id="cd03784">
    <property type="entry name" value="GT1_Gtf-like"/>
    <property type="match status" value="1"/>
</dbReference>
<evidence type="ECO:0000256" key="5">
    <source>
        <dbReference type="ARBA" id="ARBA00023229"/>
    </source>
</evidence>
<keyword evidence="5" id="KW-0414">Isoprene biosynthesis</keyword>
<dbReference type="GO" id="GO:0035251">
    <property type="term" value="F:UDP-glucosyltransferase activity"/>
    <property type="evidence" value="ECO:0007669"/>
    <property type="project" value="InterPro"/>
</dbReference>
<dbReference type="Pfam" id="PF00201">
    <property type="entry name" value="UDPGT"/>
    <property type="match status" value="1"/>
</dbReference>
<dbReference type="SUPFAM" id="SSF53756">
    <property type="entry name" value="UDP-Glycosyltransferase/glycogen phosphorylase"/>
    <property type="match status" value="1"/>
</dbReference>
<evidence type="ECO:0000313" key="8">
    <source>
        <dbReference type="EMBL" id="KAK1366549.1"/>
    </source>
</evidence>
<evidence type="ECO:0000313" key="9">
    <source>
        <dbReference type="Proteomes" id="UP001237642"/>
    </source>
</evidence>
<dbReference type="PANTHER" id="PTHR48048">
    <property type="entry name" value="GLYCOSYLTRANSFERASE"/>
    <property type="match status" value="1"/>
</dbReference>
<name>A0AAD8HG52_9APIA</name>
<dbReference type="Gene3D" id="3.40.50.2000">
    <property type="entry name" value="Glycogen Phosphorylase B"/>
    <property type="match status" value="2"/>
</dbReference>
<evidence type="ECO:0000256" key="3">
    <source>
        <dbReference type="ARBA" id="ARBA00022676"/>
    </source>
</evidence>
<keyword evidence="3 6" id="KW-0328">Glycosyltransferase</keyword>
<dbReference type="PANTHER" id="PTHR48048:SF41">
    <property type="entry name" value="GLYCOSYLTRANSFERASE"/>
    <property type="match status" value="1"/>
</dbReference>
<dbReference type="AlphaFoldDB" id="A0AAD8HG52"/>
<dbReference type="PROSITE" id="PS00375">
    <property type="entry name" value="UDPGT"/>
    <property type="match status" value="1"/>
</dbReference>
<dbReference type="InterPro" id="IPR050481">
    <property type="entry name" value="UDP-glycosyltransf_plant"/>
</dbReference>
<gene>
    <name evidence="8" type="ORF">POM88_042110</name>
</gene>
<protein>
    <recommendedName>
        <fullName evidence="7">Glycosyltransferase</fullName>
        <ecNumber evidence="7">2.4.1.-</ecNumber>
    </recommendedName>
</protein>